<dbReference type="InterPro" id="IPR011990">
    <property type="entry name" value="TPR-like_helical_dom_sf"/>
</dbReference>
<dbReference type="EMBL" id="JAQQLF010000008">
    <property type="protein sequence ID" value="MDC7717155.1"/>
    <property type="molecule type" value="Genomic_DNA"/>
</dbReference>
<gene>
    <name evidence="4" type="ORF">PQU95_07990</name>
</gene>
<dbReference type="SMART" id="SM00028">
    <property type="entry name" value="TPR"/>
    <property type="match status" value="5"/>
</dbReference>
<name>A0ABT5IXZ5_9NEIS</name>
<dbReference type="PANTHER" id="PTHR45586">
    <property type="entry name" value="TPR REPEAT-CONTAINING PROTEIN PA4667"/>
    <property type="match status" value="1"/>
</dbReference>
<dbReference type="SUPFAM" id="SSF48452">
    <property type="entry name" value="TPR-like"/>
    <property type="match status" value="3"/>
</dbReference>
<evidence type="ECO:0000313" key="4">
    <source>
        <dbReference type="EMBL" id="MDC7717155.1"/>
    </source>
</evidence>
<feature type="signal peptide" evidence="3">
    <location>
        <begin position="1"/>
        <end position="17"/>
    </location>
</feature>
<dbReference type="PROSITE" id="PS51257">
    <property type="entry name" value="PROKAR_LIPOPROTEIN"/>
    <property type="match status" value="1"/>
</dbReference>
<reference evidence="4 5" key="1">
    <citation type="submission" date="2023-01" db="EMBL/GenBank/DDBJ databases">
        <title>Novel species of the genus Vogesella isolated from rivers.</title>
        <authorList>
            <person name="Lu H."/>
        </authorList>
    </citation>
    <scope>NUCLEOTIDE SEQUENCE [LARGE SCALE GENOMIC DNA]</scope>
    <source>
        <strain evidence="4 5">DC21W</strain>
    </source>
</reference>
<dbReference type="Gene3D" id="1.25.40.10">
    <property type="entry name" value="Tetratricopeptide repeat domain"/>
    <property type="match status" value="3"/>
</dbReference>
<accession>A0ABT5IXZ5</accession>
<keyword evidence="2" id="KW-0802">TPR repeat</keyword>
<dbReference type="Pfam" id="PF13432">
    <property type="entry name" value="TPR_16"/>
    <property type="match status" value="3"/>
</dbReference>
<keyword evidence="3" id="KW-0732">Signal</keyword>
<organism evidence="4 5">
    <name type="scientific">Vogesella aquatica</name>
    <dbReference type="NCBI Taxonomy" id="2984206"/>
    <lineage>
        <taxon>Bacteria</taxon>
        <taxon>Pseudomonadati</taxon>
        <taxon>Pseudomonadota</taxon>
        <taxon>Betaproteobacteria</taxon>
        <taxon>Neisseriales</taxon>
        <taxon>Chromobacteriaceae</taxon>
        <taxon>Vogesella</taxon>
    </lineage>
</organism>
<protein>
    <submittedName>
        <fullName evidence="4">Tetratricopeptide repeat protein</fullName>
    </submittedName>
</protein>
<evidence type="ECO:0000256" key="3">
    <source>
        <dbReference type="SAM" id="SignalP"/>
    </source>
</evidence>
<dbReference type="RefSeq" id="WP_272751503.1">
    <property type="nucleotide sequence ID" value="NZ_JAQQLF010000008.1"/>
</dbReference>
<dbReference type="PANTHER" id="PTHR45586:SF1">
    <property type="entry name" value="LIPOPOLYSACCHARIDE ASSEMBLY PROTEIN B"/>
    <property type="match status" value="1"/>
</dbReference>
<feature type="chain" id="PRO_5046743346" evidence="3">
    <location>
        <begin position="18"/>
        <end position="586"/>
    </location>
</feature>
<evidence type="ECO:0000256" key="1">
    <source>
        <dbReference type="ARBA" id="ARBA00022737"/>
    </source>
</evidence>
<dbReference type="Proteomes" id="UP001219956">
    <property type="component" value="Unassembled WGS sequence"/>
</dbReference>
<evidence type="ECO:0000256" key="2">
    <source>
        <dbReference type="ARBA" id="ARBA00022803"/>
    </source>
</evidence>
<keyword evidence="1" id="KW-0677">Repeat</keyword>
<proteinExistence type="predicted"/>
<evidence type="ECO:0000313" key="5">
    <source>
        <dbReference type="Proteomes" id="UP001219956"/>
    </source>
</evidence>
<comment type="caution">
    <text evidence="4">The sequence shown here is derived from an EMBL/GenBank/DDBJ whole genome shotgun (WGS) entry which is preliminary data.</text>
</comment>
<sequence>MNALLRLVAVLTPLALAACASHAPLQAAASQPVAAAPIAEPDEEPKALADADNPAIPKLQLQPEWLYGIMLAEISAQRGGAAQAAETYLSLARTTKDPRLARRASEFALFAGQITTASAALSLWLALDPADEVAREQFFITLLRSGKLAESRGLLESMLAQQPKRAGAIFVQLARLAARQSDKAGAEKLVTELASRYPDLPEARFARLAVAAEAGDRAAVDAEFARLAVIAPQWDLPVMWQLERLRRQSPAAAIDFLKAELARRPQASVELCMNNIRLLAGEKRYAEAESYAQTLMPRFGQHPGVLHLAGLLAFQNGKLEQAQQYLEGALKAGFNDPNELRYVLGQLAEERKLPAQAQNWYALVDAGDNLLPARVRLAQLQSAAGLWQQAIDSLAPLAADPQNTVRISLAQARMAKEAKQPEQAVTLLDTALNILPGQADVLYERALLLESLGRVADAEQDLRTILKGRPDDAQALNALGYILANQGHQLKEAQGYIEQALKAEPDNAMMLDSLGWVLFRQGHAQQALKHLQDSYASLPDAEVAAHLGEVLWSLGRKDEARAIWEKARQGSPEHPILTETLNRLKP</sequence>
<dbReference type="InterPro" id="IPR019734">
    <property type="entry name" value="TPR_rpt"/>
</dbReference>
<keyword evidence="5" id="KW-1185">Reference proteome</keyword>
<dbReference type="InterPro" id="IPR051012">
    <property type="entry name" value="CellSynth/LPSAsmb/PSIAsmb"/>
</dbReference>